<dbReference type="SUPFAM" id="SSF53335">
    <property type="entry name" value="S-adenosyl-L-methionine-dependent methyltransferases"/>
    <property type="match status" value="1"/>
</dbReference>
<evidence type="ECO:0000313" key="3">
    <source>
        <dbReference type="Proteomes" id="UP000176336"/>
    </source>
</evidence>
<gene>
    <name evidence="2" type="ORF">A2871_01930</name>
</gene>
<proteinExistence type="predicted"/>
<dbReference type="InterPro" id="IPR029063">
    <property type="entry name" value="SAM-dependent_MTases_sf"/>
</dbReference>
<protein>
    <recommendedName>
        <fullName evidence="1">Methyltransferase type 11 domain-containing protein</fullName>
    </recommendedName>
</protein>
<feature type="domain" description="Methyltransferase type 11" evidence="1">
    <location>
        <begin position="62"/>
        <end position="151"/>
    </location>
</feature>
<name>A0A1F5IQV7_9BACT</name>
<accession>A0A1F5IQV7</accession>
<dbReference type="InterPro" id="IPR013216">
    <property type="entry name" value="Methyltransf_11"/>
</dbReference>
<dbReference type="Pfam" id="PF08241">
    <property type="entry name" value="Methyltransf_11"/>
    <property type="match status" value="1"/>
</dbReference>
<dbReference type="PANTHER" id="PTHR43591">
    <property type="entry name" value="METHYLTRANSFERASE"/>
    <property type="match status" value="1"/>
</dbReference>
<organism evidence="2 3">
    <name type="scientific">Candidatus Daviesbacteria bacterium RIFCSPHIGHO2_01_FULL_41_23</name>
    <dbReference type="NCBI Taxonomy" id="1797764"/>
    <lineage>
        <taxon>Bacteria</taxon>
        <taxon>Candidatus Daviesiibacteriota</taxon>
    </lineage>
</organism>
<comment type="caution">
    <text evidence="2">The sequence shown here is derived from an EMBL/GenBank/DDBJ whole genome shotgun (WGS) entry which is preliminary data.</text>
</comment>
<dbReference type="Gene3D" id="3.40.50.150">
    <property type="entry name" value="Vaccinia Virus protein VP39"/>
    <property type="match status" value="1"/>
</dbReference>
<dbReference type="CDD" id="cd02440">
    <property type="entry name" value="AdoMet_MTases"/>
    <property type="match status" value="1"/>
</dbReference>
<evidence type="ECO:0000259" key="1">
    <source>
        <dbReference type="Pfam" id="PF08241"/>
    </source>
</evidence>
<dbReference type="EMBL" id="MFCR01000010">
    <property type="protein sequence ID" value="OGE18753.1"/>
    <property type="molecule type" value="Genomic_DNA"/>
</dbReference>
<sequence>MTNKIECVAEPATTGLKHLSRIARFYDSEIDGYDNGYSTPLCQAEDEVLVHLIQDMVGSKVVDAGCGTGDFLKYFQPTEYVGFDISHQMVKTAQQKYGGTFMVADMHHLSLPNDYFDTLVSFYGPMSYSLNPQALIQEFTRVVKPGGSLIVMPYTKRSGEAQKSSILEKKVLTGDYSTATNPNIEKVFYSTEMLKELFKGFADVRIVGINFAANGIEYADGILQSMLKKEPISAEFYRNYMLWELENIEEKNRPVEYARHALVTARKPGKSEP</sequence>
<dbReference type="GO" id="GO:0008757">
    <property type="term" value="F:S-adenosylmethionine-dependent methyltransferase activity"/>
    <property type="evidence" value="ECO:0007669"/>
    <property type="project" value="InterPro"/>
</dbReference>
<reference evidence="2 3" key="1">
    <citation type="journal article" date="2016" name="Nat. Commun.">
        <title>Thousands of microbial genomes shed light on interconnected biogeochemical processes in an aquifer system.</title>
        <authorList>
            <person name="Anantharaman K."/>
            <person name="Brown C.T."/>
            <person name="Hug L.A."/>
            <person name="Sharon I."/>
            <person name="Castelle C.J."/>
            <person name="Probst A.J."/>
            <person name="Thomas B.C."/>
            <person name="Singh A."/>
            <person name="Wilkins M.J."/>
            <person name="Karaoz U."/>
            <person name="Brodie E.L."/>
            <person name="Williams K.H."/>
            <person name="Hubbard S.S."/>
            <person name="Banfield J.F."/>
        </authorList>
    </citation>
    <scope>NUCLEOTIDE SEQUENCE [LARGE SCALE GENOMIC DNA]</scope>
</reference>
<dbReference type="Proteomes" id="UP000176336">
    <property type="component" value="Unassembled WGS sequence"/>
</dbReference>
<dbReference type="AlphaFoldDB" id="A0A1F5IQV7"/>
<evidence type="ECO:0000313" key="2">
    <source>
        <dbReference type="EMBL" id="OGE18753.1"/>
    </source>
</evidence>